<dbReference type="SMART" id="SM00448">
    <property type="entry name" value="REC"/>
    <property type="match status" value="1"/>
</dbReference>
<evidence type="ECO:0000256" key="1">
    <source>
        <dbReference type="ARBA" id="ARBA00004496"/>
    </source>
</evidence>
<gene>
    <name evidence="14" type="ORF">M2A_2029</name>
</gene>
<evidence type="ECO:0000259" key="13">
    <source>
        <dbReference type="PROSITE" id="PS51755"/>
    </source>
</evidence>
<evidence type="ECO:0000256" key="10">
    <source>
        <dbReference type="PROSITE-ProRule" id="PRU00169"/>
    </source>
</evidence>
<feature type="modified residue" description="4-aspartylphosphate" evidence="10">
    <location>
        <position position="55"/>
    </location>
</feature>
<feature type="domain" description="Response regulatory" evidence="12">
    <location>
        <begin position="6"/>
        <end position="120"/>
    </location>
</feature>
<dbReference type="eggNOG" id="COG0745">
    <property type="taxonomic scope" value="Bacteria"/>
</dbReference>
<dbReference type="STRING" id="1333998.M2A_2029"/>
<dbReference type="PANTHER" id="PTHR48111:SF4">
    <property type="entry name" value="DNA-BINDING DUAL TRANSCRIPTIONAL REGULATOR OMPR"/>
    <property type="match status" value="1"/>
</dbReference>
<dbReference type="InterPro" id="IPR011006">
    <property type="entry name" value="CheY-like_superfamily"/>
</dbReference>
<sequence length="237" mass="26639">MEQSAHLLLVDDDKEIRELVTGFLQKHGYRVTAAADGKQMDKALESGLFDLAILDLMLPGEDGLSICRRLNADERRLPIIMLTAMGEDMDRIVGLEMGADDYIAKPFNPRELLARIKAVLRRSAPAETPGGETIFGFEGWVLDTGRRTLTDPEGALVELTAGEFDLLAAFLERPRRVLNRDQLLDITRRRMASPFDRSIDVQLSRLRKKIEPDHKNPAFIKTIRGGGYMLTAEVVRH</sequence>
<dbReference type="Gene3D" id="1.10.10.10">
    <property type="entry name" value="Winged helix-like DNA-binding domain superfamily/Winged helix DNA-binding domain"/>
    <property type="match status" value="1"/>
</dbReference>
<dbReference type="Gene3D" id="3.40.50.2300">
    <property type="match status" value="1"/>
</dbReference>
<evidence type="ECO:0000259" key="12">
    <source>
        <dbReference type="PROSITE" id="PS50110"/>
    </source>
</evidence>
<dbReference type="GO" id="GO:0000156">
    <property type="term" value="F:phosphorelay response regulator activity"/>
    <property type="evidence" value="ECO:0007669"/>
    <property type="project" value="TreeGrafter"/>
</dbReference>
<dbReference type="EMBL" id="BBIO01000010">
    <property type="protein sequence ID" value="GAK45530.1"/>
    <property type="molecule type" value="Genomic_DNA"/>
</dbReference>
<dbReference type="PROSITE" id="PS51755">
    <property type="entry name" value="OMPR_PHOB"/>
    <property type="match status" value="1"/>
</dbReference>
<dbReference type="InterPro" id="IPR016032">
    <property type="entry name" value="Sig_transdc_resp-reg_C-effctor"/>
</dbReference>
<accession>A0A081BBW2</accession>
<comment type="subcellular location">
    <subcellularLocation>
        <location evidence="1">Cytoplasm</location>
    </subcellularLocation>
</comment>
<dbReference type="RefSeq" id="WP_045446744.1">
    <property type="nucleotide sequence ID" value="NZ_BBIO01000010.1"/>
</dbReference>
<evidence type="ECO:0000256" key="3">
    <source>
        <dbReference type="ARBA" id="ARBA00022553"/>
    </source>
</evidence>
<evidence type="ECO:0000256" key="6">
    <source>
        <dbReference type="ARBA" id="ARBA00023125"/>
    </source>
</evidence>
<dbReference type="AlphaFoldDB" id="A0A081BBW2"/>
<feature type="DNA-binding region" description="OmpR/PhoB-type" evidence="11">
    <location>
        <begin position="132"/>
        <end position="232"/>
    </location>
</feature>
<dbReference type="PROSITE" id="PS50110">
    <property type="entry name" value="RESPONSE_REGULATORY"/>
    <property type="match status" value="1"/>
</dbReference>
<evidence type="ECO:0000256" key="4">
    <source>
        <dbReference type="ARBA" id="ARBA00023012"/>
    </source>
</evidence>
<keyword evidence="8" id="KW-0804">Transcription</keyword>
<evidence type="ECO:0000256" key="8">
    <source>
        <dbReference type="ARBA" id="ARBA00023163"/>
    </source>
</evidence>
<dbReference type="GO" id="GO:0032993">
    <property type="term" value="C:protein-DNA complex"/>
    <property type="evidence" value="ECO:0007669"/>
    <property type="project" value="TreeGrafter"/>
</dbReference>
<dbReference type="SUPFAM" id="SSF46894">
    <property type="entry name" value="C-terminal effector domain of the bipartite response regulators"/>
    <property type="match status" value="1"/>
</dbReference>
<comment type="caution">
    <text evidence="14">The sequence shown here is derived from an EMBL/GenBank/DDBJ whole genome shotgun (WGS) entry which is preliminary data.</text>
</comment>
<keyword evidence="5" id="KW-0805">Transcription regulation</keyword>
<dbReference type="SMART" id="SM00862">
    <property type="entry name" value="Trans_reg_C"/>
    <property type="match status" value="1"/>
</dbReference>
<keyword evidence="7" id="KW-0010">Activator</keyword>
<name>A0A081BBW2_9HYPH</name>
<evidence type="ECO:0000313" key="15">
    <source>
        <dbReference type="Proteomes" id="UP000028702"/>
    </source>
</evidence>
<dbReference type="InterPro" id="IPR001789">
    <property type="entry name" value="Sig_transdc_resp-reg_receiver"/>
</dbReference>
<keyword evidence="6 11" id="KW-0238">DNA-binding</keyword>
<dbReference type="Proteomes" id="UP000028702">
    <property type="component" value="Unassembled WGS sequence"/>
</dbReference>
<evidence type="ECO:0000256" key="5">
    <source>
        <dbReference type="ARBA" id="ARBA00023015"/>
    </source>
</evidence>
<keyword evidence="4" id="KW-0902">Two-component regulatory system</keyword>
<evidence type="ECO:0000313" key="14">
    <source>
        <dbReference type="EMBL" id="GAK45530.1"/>
    </source>
</evidence>
<dbReference type="Gene3D" id="6.10.250.690">
    <property type="match status" value="1"/>
</dbReference>
<keyword evidence="15" id="KW-1185">Reference proteome</keyword>
<dbReference type="SUPFAM" id="SSF52172">
    <property type="entry name" value="CheY-like"/>
    <property type="match status" value="1"/>
</dbReference>
<feature type="domain" description="OmpR/PhoB-type" evidence="13">
    <location>
        <begin position="132"/>
        <end position="232"/>
    </location>
</feature>
<keyword evidence="2" id="KW-0963">Cytoplasm</keyword>
<proteinExistence type="predicted"/>
<dbReference type="GO" id="GO:0000976">
    <property type="term" value="F:transcription cis-regulatory region binding"/>
    <property type="evidence" value="ECO:0007669"/>
    <property type="project" value="TreeGrafter"/>
</dbReference>
<dbReference type="InterPro" id="IPR001867">
    <property type="entry name" value="OmpR/PhoB-type_DNA-bd"/>
</dbReference>
<dbReference type="Pfam" id="PF00486">
    <property type="entry name" value="Trans_reg_C"/>
    <property type="match status" value="1"/>
</dbReference>
<dbReference type="Pfam" id="PF00072">
    <property type="entry name" value="Response_reg"/>
    <property type="match status" value="1"/>
</dbReference>
<keyword evidence="3 10" id="KW-0597">Phosphoprotein</keyword>
<organism evidence="14 15">
    <name type="scientific">Tepidicaulis marinus</name>
    <dbReference type="NCBI Taxonomy" id="1333998"/>
    <lineage>
        <taxon>Bacteria</taxon>
        <taxon>Pseudomonadati</taxon>
        <taxon>Pseudomonadota</taxon>
        <taxon>Alphaproteobacteria</taxon>
        <taxon>Hyphomicrobiales</taxon>
        <taxon>Parvibaculaceae</taxon>
        <taxon>Tepidicaulis</taxon>
    </lineage>
</organism>
<dbReference type="GO" id="GO:0006355">
    <property type="term" value="P:regulation of DNA-templated transcription"/>
    <property type="evidence" value="ECO:0007669"/>
    <property type="project" value="InterPro"/>
</dbReference>
<dbReference type="FunFam" id="3.40.50.2300:FF:000001">
    <property type="entry name" value="DNA-binding response regulator PhoB"/>
    <property type="match status" value="1"/>
</dbReference>
<reference evidence="14 15" key="1">
    <citation type="submission" date="2014-07" db="EMBL/GenBank/DDBJ databases">
        <title>Tepidicaulis marinum gen. nov., sp. nov., a novel marine bacterium denitrifying nitrate to nitrous oxide strictly under microaerobic conditions.</title>
        <authorList>
            <person name="Takeuchi M."/>
            <person name="Yamagishi T."/>
            <person name="Kamagata Y."/>
            <person name="Oshima K."/>
            <person name="Hattori M."/>
            <person name="Katayama T."/>
            <person name="Hanada S."/>
            <person name="Tamaki H."/>
            <person name="Marumo K."/>
            <person name="Maeda H."/>
            <person name="Nedachi M."/>
            <person name="Iwasaki W."/>
            <person name="Suwa Y."/>
            <person name="Sakata S."/>
        </authorList>
    </citation>
    <scope>NUCLEOTIDE SEQUENCE [LARGE SCALE GENOMIC DNA]</scope>
    <source>
        <strain evidence="14 15">MA2</strain>
    </source>
</reference>
<protein>
    <recommendedName>
        <fullName evidence="9">Regulatory protein VirG</fullName>
    </recommendedName>
</protein>
<evidence type="ECO:0000256" key="7">
    <source>
        <dbReference type="ARBA" id="ARBA00023159"/>
    </source>
</evidence>
<dbReference type="FunFam" id="1.10.10.10:FF:000099">
    <property type="entry name" value="Two-component system response regulator TorR"/>
    <property type="match status" value="1"/>
</dbReference>
<dbReference type="PANTHER" id="PTHR48111">
    <property type="entry name" value="REGULATOR OF RPOS"/>
    <property type="match status" value="1"/>
</dbReference>
<evidence type="ECO:0000256" key="9">
    <source>
        <dbReference type="ARBA" id="ARBA00067337"/>
    </source>
</evidence>
<dbReference type="GO" id="GO:0005829">
    <property type="term" value="C:cytosol"/>
    <property type="evidence" value="ECO:0007669"/>
    <property type="project" value="TreeGrafter"/>
</dbReference>
<evidence type="ECO:0000256" key="2">
    <source>
        <dbReference type="ARBA" id="ARBA00022490"/>
    </source>
</evidence>
<dbReference type="InterPro" id="IPR036388">
    <property type="entry name" value="WH-like_DNA-bd_sf"/>
</dbReference>
<evidence type="ECO:0000256" key="11">
    <source>
        <dbReference type="PROSITE-ProRule" id="PRU01091"/>
    </source>
</evidence>
<dbReference type="CDD" id="cd00383">
    <property type="entry name" value="trans_reg_C"/>
    <property type="match status" value="1"/>
</dbReference>
<dbReference type="InterPro" id="IPR039420">
    <property type="entry name" value="WalR-like"/>
</dbReference>